<dbReference type="AlphaFoldDB" id="A0ABD2P5Z5"/>
<dbReference type="EMBL" id="JABFTP020000185">
    <property type="protein sequence ID" value="KAL3286372.1"/>
    <property type="molecule type" value="Genomic_DNA"/>
</dbReference>
<proteinExistence type="predicted"/>
<dbReference type="Proteomes" id="UP001516400">
    <property type="component" value="Unassembled WGS sequence"/>
</dbReference>
<keyword evidence="2" id="KW-1185">Reference proteome</keyword>
<evidence type="ECO:0000313" key="2">
    <source>
        <dbReference type="Proteomes" id="UP001516400"/>
    </source>
</evidence>
<comment type="caution">
    <text evidence="1">The sequence shown here is derived from an EMBL/GenBank/DDBJ whole genome shotgun (WGS) entry which is preliminary data.</text>
</comment>
<protein>
    <submittedName>
        <fullName evidence="1">Uncharacterized protein</fullName>
    </submittedName>
</protein>
<name>A0ABD2P5Z5_9CUCU</name>
<reference evidence="1 2" key="1">
    <citation type="journal article" date="2021" name="BMC Biol.">
        <title>Horizontally acquired antibacterial genes associated with adaptive radiation of ladybird beetles.</title>
        <authorList>
            <person name="Li H.S."/>
            <person name="Tang X.F."/>
            <person name="Huang Y.H."/>
            <person name="Xu Z.Y."/>
            <person name="Chen M.L."/>
            <person name="Du X.Y."/>
            <person name="Qiu B.Y."/>
            <person name="Chen P.T."/>
            <person name="Zhang W."/>
            <person name="Slipinski A."/>
            <person name="Escalona H.E."/>
            <person name="Waterhouse R.M."/>
            <person name="Zwick A."/>
            <person name="Pang H."/>
        </authorList>
    </citation>
    <scope>NUCLEOTIDE SEQUENCE [LARGE SCALE GENOMIC DNA]</scope>
    <source>
        <strain evidence="1">SYSU2018</strain>
    </source>
</reference>
<gene>
    <name evidence="1" type="ORF">HHI36_000882</name>
</gene>
<feature type="non-terminal residue" evidence="1">
    <location>
        <position position="1"/>
    </location>
</feature>
<evidence type="ECO:0000313" key="1">
    <source>
        <dbReference type="EMBL" id="KAL3286372.1"/>
    </source>
</evidence>
<accession>A0ABD2P5Z5</accession>
<sequence>IIDNIDPQKLEPLSLSIKISKTTLENRLSFSNTLKPTSIRKPVLCKMLPHEKFTTIAAFNDVILNVFD</sequence>
<organism evidence="1 2">
    <name type="scientific">Cryptolaemus montrouzieri</name>
    <dbReference type="NCBI Taxonomy" id="559131"/>
    <lineage>
        <taxon>Eukaryota</taxon>
        <taxon>Metazoa</taxon>
        <taxon>Ecdysozoa</taxon>
        <taxon>Arthropoda</taxon>
        <taxon>Hexapoda</taxon>
        <taxon>Insecta</taxon>
        <taxon>Pterygota</taxon>
        <taxon>Neoptera</taxon>
        <taxon>Endopterygota</taxon>
        <taxon>Coleoptera</taxon>
        <taxon>Polyphaga</taxon>
        <taxon>Cucujiformia</taxon>
        <taxon>Coccinelloidea</taxon>
        <taxon>Coccinellidae</taxon>
        <taxon>Scymninae</taxon>
        <taxon>Scymnini</taxon>
        <taxon>Cryptolaemus</taxon>
    </lineage>
</organism>